<comment type="caution">
    <text evidence="9">The sequence shown here is derived from an EMBL/GenBank/DDBJ whole genome shotgun (WGS) entry which is preliminary data.</text>
</comment>
<feature type="transmembrane region" description="Helical" evidence="7">
    <location>
        <begin position="513"/>
        <end position="532"/>
    </location>
</feature>
<feature type="transmembrane region" description="Helical" evidence="7">
    <location>
        <begin position="164"/>
        <end position="184"/>
    </location>
</feature>
<dbReference type="InterPro" id="IPR011701">
    <property type="entry name" value="MFS"/>
</dbReference>
<dbReference type="Gene3D" id="1.20.1250.20">
    <property type="entry name" value="MFS general substrate transporter like domains"/>
    <property type="match status" value="2"/>
</dbReference>
<evidence type="ECO:0000256" key="7">
    <source>
        <dbReference type="SAM" id="Phobius"/>
    </source>
</evidence>
<proteinExistence type="predicted"/>
<dbReference type="Proteomes" id="UP001592531">
    <property type="component" value="Unassembled WGS sequence"/>
</dbReference>
<dbReference type="InterPro" id="IPR036259">
    <property type="entry name" value="MFS_trans_sf"/>
</dbReference>
<feature type="transmembrane region" description="Helical" evidence="7">
    <location>
        <begin position="261"/>
        <end position="283"/>
    </location>
</feature>
<evidence type="ECO:0000259" key="8">
    <source>
        <dbReference type="PROSITE" id="PS50850"/>
    </source>
</evidence>
<keyword evidence="10" id="KW-1185">Reference proteome</keyword>
<evidence type="ECO:0000256" key="1">
    <source>
        <dbReference type="ARBA" id="ARBA00004651"/>
    </source>
</evidence>
<gene>
    <name evidence="9" type="ORF">ACEZDE_08355</name>
</gene>
<dbReference type="SUPFAM" id="SSF103473">
    <property type="entry name" value="MFS general substrate transporter"/>
    <property type="match status" value="1"/>
</dbReference>
<feature type="transmembrane region" description="Helical" evidence="7">
    <location>
        <begin position="38"/>
        <end position="55"/>
    </location>
</feature>
<keyword evidence="4 7" id="KW-1133">Transmembrane helix</keyword>
<evidence type="ECO:0000256" key="3">
    <source>
        <dbReference type="ARBA" id="ARBA00022692"/>
    </source>
</evidence>
<evidence type="ECO:0000256" key="5">
    <source>
        <dbReference type="ARBA" id="ARBA00023136"/>
    </source>
</evidence>
<keyword evidence="6" id="KW-0046">Antibiotic resistance</keyword>
<name>A0ABV6VSF9_9ACTN</name>
<feature type="transmembrane region" description="Helical" evidence="7">
    <location>
        <begin position="103"/>
        <end position="122"/>
    </location>
</feature>
<reference evidence="9 10" key="1">
    <citation type="submission" date="2024-09" db="EMBL/GenBank/DDBJ databases">
        <authorList>
            <person name="Lee S.D."/>
        </authorList>
    </citation>
    <scope>NUCLEOTIDE SEQUENCE [LARGE SCALE GENOMIC DNA]</scope>
    <source>
        <strain evidence="9 10">N8-3</strain>
    </source>
</reference>
<dbReference type="InterPro" id="IPR020846">
    <property type="entry name" value="MFS_dom"/>
</dbReference>
<feature type="transmembrane region" description="Helical" evidence="7">
    <location>
        <begin position="128"/>
        <end position="152"/>
    </location>
</feature>
<dbReference type="PANTHER" id="PTHR42718:SF9">
    <property type="entry name" value="MAJOR FACILITATOR SUPERFAMILY MULTIDRUG TRANSPORTER MFSC"/>
    <property type="match status" value="1"/>
</dbReference>
<sequence>MTTTPSTADAPAARPAPGPLNRLWQRNLDHYPETGRRYAYLAIVVLTTIVLYYALYIQYAVATSIIQHFDMTYRYFIWVSVVGNAVGAFASLVAGLADRWGRANLVVYGLAVTGLLVLFGLPNASGKLSYLILFALVGFVEGIVLVATPALIRDFSPQLGRATAMGYWTMGPVLGSLVVTTVTSSTLDSSTWQDELRYAGISALIVFVIALLTLRELSPRLRDQIMVSLRDRALVEARAKGIDMEAVQSGNHWKQMMRLDVVGSAVAISIFLLLYFAAVGNFVVYFSTVFGYSEQRVNALANWYWAANAIALVVAGLVSDRLKVRKPFMLVGALGTIAFTLWFTLSATHPHTGYYTFAWMFIGIGVFSGLTYAPWMASFTETVEKHNPAATATGLAVWGWIIRIVVAVSAAFVPVVVTSATPLVEHGAQVAAAQAQAGPALAIVNAHPQLFAELSKYPPTAIPPALQGQAVQEVGIADLQTVQKAQPQLAILQKYGTQVQQAAKDNPGNWRTWWFVALAGQVLFLPFLFVMAGRWSPKKAREDADEHARRVDLELAAMASAEA</sequence>
<keyword evidence="2" id="KW-0813">Transport</keyword>
<evidence type="ECO:0000256" key="4">
    <source>
        <dbReference type="ARBA" id="ARBA00022989"/>
    </source>
</evidence>
<keyword evidence="5 7" id="KW-0472">Membrane</keyword>
<evidence type="ECO:0000313" key="10">
    <source>
        <dbReference type="Proteomes" id="UP001592531"/>
    </source>
</evidence>
<keyword evidence="3 7" id="KW-0812">Transmembrane</keyword>
<feature type="domain" description="Major facilitator superfamily (MFS) profile" evidence="8">
    <location>
        <begin position="40"/>
        <end position="451"/>
    </location>
</feature>
<dbReference type="Pfam" id="PF07690">
    <property type="entry name" value="MFS_1"/>
    <property type="match status" value="1"/>
</dbReference>
<dbReference type="PANTHER" id="PTHR42718">
    <property type="entry name" value="MAJOR FACILITATOR SUPERFAMILY MULTIDRUG TRANSPORTER MFSC"/>
    <property type="match status" value="1"/>
</dbReference>
<protein>
    <submittedName>
        <fullName evidence="9">Nitrate/nitrite transporter</fullName>
    </submittedName>
</protein>
<dbReference type="EMBL" id="JBHFAB010000005">
    <property type="protein sequence ID" value="MFC1416651.1"/>
    <property type="molecule type" value="Genomic_DNA"/>
</dbReference>
<dbReference type="CDD" id="cd06174">
    <property type="entry name" value="MFS"/>
    <property type="match status" value="1"/>
</dbReference>
<feature type="transmembrane region" description="Helical" evidence="7">
    <location>
        <begin position="196"/>
        <end position="214"/>
    </location>
</feature>
<evidence type="ECO:0000256" key="2">
    <source>
        <dbReference type="ARBA" id="ARBA00022448"/>
    </source>
</evidence>
<organism evidence="9 10">
    <name type="scientific">Streptacidiphilus cavernicola</name>
    <dbReference type="NCBI Taxonomy" id="3342716"/>
    <lineage>
        <taxon>Bacteria</taxon>
        <taxon>Bacillati</taxon>
        <taxon>Actinomycetota</taxon>
        <taxon>Actinomycetes</taxon>
        <taxon>Kitasatosporales</taxon>
        <taxon>Streptomycetaceae</taxon>
        <taxon>Streptacidiphilus</taxon>
    </lineage>
</organism>
<feature type="transmembrane region" description="Helical" evidence="7">
    <location>
        <begin position="327"/>
        <end position="345"/>
    </location>
</feature>
<evidence type="ECO:0000313" key="9">
    <source>
        <dbReference type="EMBL" id="MFC1416651.1"/>
    </source>
</evidence>
<accession>A0ABV6VSF9</accession>
<feature type="transmembrane region" description="Helical" evidence="7">
    <location>
        <begin position="395"/>
        <end position="417"/>
    </location>
</feature>
<dbReference type="PROSITE" id="PS50850">
    <property type="entry name" value="MFS"/>
    <property type="match status" value="1"/>
</dbReference>
<feature type="transmembrane region" description="Helical" evidence="7">
    <location>
        <begin position="75"/>
        <end position="96"/>
    </location>
</feature>
<dbReference type="RefSeq" id="WP_380534076.1">
    <property type="nucleotide sequence ID" value="NZ_JBHFAB010000005.1"/>
</dbReference>
<evidence type="ECO:0000256" key="6">
    <source>
        <dbReference type="ARBA" id="ARBA00023251"/>
    </source>
</evidence>
<comment type="subcellular location">
    <subcellularLocation>
        <location evidence="1">Cell membrane</location>
        <topology evidence="1">Multi-pass membrane protein</topology>
    </subcellularLocation>
</comment>
<feature type="transmembrane region" description="Helical" evidence="7">
    <location>
        <begin position="303"/>
        <end position="320"/>
    </location>
</feature>
<feature type="transmembrane region" description="Helical" evidence="7">
    <location>
        <begin position="357"/>
        <end position="375"/>
    </location>
</feature>